<dbReference type="RefSeq" id="WP_006926839.1">
    <property type="nucleotide sequence ID" value="NZ_CM001402.1"/>
</dbReference>
<organism evidence="3 4">
    <name type="scientific">Caldithrix abyssi DSM 13497</name>
    <dbReference type="NCBI Taxonomy" id="880073"/>
    <lineage>
        <taxon>Bacteria</taxon>
        <taxon>Pseudomonadati</taxon>
        <taxon>Calditrichota</taxon>
        <taxon>Calditrichia</taxon>
        <taxon>Calditrichales</taxon>
        <taxon>Calditrichaceae</taxon>
        <taxon>Caldithrix</taxon>
    </lineage>
</organism>
<evidence type="ECO:0000259" key="1">
    <source>
        <dbReference type="SMART" id="SM00835"/>
    </source>
</evidence>
<proteinExistence type="predicted"/>
<feature type="domain" description="Cupin type-1" evidence="1">
    <location>
        <begin position="26"/>
        <end position="117"/>
    </location>
</feature>
<keyword evidence="4" id="KW-1185">Reference proteome</keyword>
<dbReference type="PaxDb" id="880073-Calab_0294"/>
<reference evidence="3 4" key="1">
    <citation type="submission" date="2011-09" db="EMBL/GenBank/DDBJ databases">
        <title>The permanent draft genome of Caldithrix abyssi DSM 13497.</title>
        <authorList>
            <consortium name="US DOE Joint Genome Institute (JGI-PGF)"/>
            <person name="Lucas S."/>
            <person name="Han J."/>
            <person name="Lapidus A."/>
            <person name="Bruce D."/>
            <person name="Goodwin L."/>
            <person name="Pitluck S."/>
            <person name="Peters L."/>
            <person name="Kyrpides N."/>
            <person name="Mavromatis K."/>
            <person name="Ivanova N."/>
            <person name="Mikhailova N."/>
            <person name="Chertkov O."/>
            <person name="Detter J.C."/>
            <person name="Tapia R."/>
            <person name="Han C."/>
            <person name="Land M."/>
            <person name="Hauser L."/>
            <person name="Markowitz V."/>
            <person name="Cheng J.-F."/>
            <person name="Hugenholtz P."/>
            <person name="Woyke T."/>
            <person name="Wu D."/>
            <person name="Spring S."/>
            <person name="Brambilla E."/>
            <person name="Klenk H.-P."/>
            <person name="Eisen J.A."/>
        </authorList>
    </citation>
    <scope>NUCLEOTIDE SEQUENCE [LARGE SCALE GENOMIC DNA]</scope>
    <source>
        <strain evidence="3 4">DSM 13497</strain>
    </source>
</reference>
<gene>
    <name evidence="2" type="ORF">Cabys_3096</name>
    <name evidence="3" type="ORF">Calab_0294</name>
</gene>
<dbReference type="SMART" id="SM00835">
    <property type="entry name" value="Cupin_1"/>
    <property type="match status" value="1"/>
</dbReference>
<dbReference type="AlphaFoldDB" id="H1XPL9"/>
<dbReference type="STRING" id="880073.Cabys_3096"/>
<dbReference type="Proteomes" id="UP000183868">
    <property type="component" value="Chromosome"/>
</dbReference>
<sequence>MAVKEMKKIPVQPVSVGKGAFIQILIGAEEAPHFFMRRFIIEPKGHIPKHTNTVEHEQLVLRGKGRIGIGDEIFTVKKDDVLFIPANMPHWYENIGDEPFEFLCLIPNKEDKMQLLD</sequence>
<dbReference type="PANTHER" id="PTHR37694">
    <property type="entry name" value="SLR8022 PROTEIN"/>
    <property type="match status" value="1"/>
</dbReference>
<evidence type="ECO:0000313" key="4">
    <source>
        <dbReference type="Proteomes" id="UP000004671"/>
    </source>
</evidence>
<dbReference type="HOGENOM" id="CLU_116722_4_0_0"/>
<accession>H1XPL9</accession>
<dbReference type="InterPro" id="IPR013096">
    <property type="entry name" value="Cupin_2"/>
</dbReference>
<evidence type="ECO:0000313" key="5">
    <source>
        <dbReference type="Proteomes" id="UP000183868"/>
    </source>
</evidence>
<dbReference type="InterPro" id="IPR014710">
    <property type="entry name" value="RmlC-like_jellyroll"/>
</dbReference>
<dbReference type="KEGG" id="caby:Cabys_3096"/>
<dbReference type="OrthoDB" id="9791297at2"/>
<dbReference type="Gene3D" id="2.60.120.10">
    <property type="entry name" value="Jelly Rolls"/>
    <property type="match status" value="1"/>
</dbReference>
<dbReference type="InterPro" id="IPR006045">
    <property type="entry name" value="Cupin_1"/>
</dbReference>
<reference evidence="2 5" key="2">
    <citation type="submission" date="2016-11" db="EMBL/GenBank/DDBJ databases">
        <title>Genomic analysis of Caldithrix abyssi and proposal of a novel bacterial phylum Caldithrichaeota.</title>
        <authorList>
            <person name="Kublanov I."/>
            <person name="Sigalova O."/>
            <person name="Gavrilov S."/>
            <person name="Lebedinsky A."/>
            <person name="Ivanova N."/>
            <person name="Daum C."/>
            <person name="Reddy T."/>
            <person name="Klenk H.P."/>
            <person name="Goker M."/>
            <person name="Reva O."/>
            <person name="Miroshnichenko M."/>
            <person name="Kyprides N."/>
            <person name="Woyke T."/>
            <person name="Gelfand M."/>
        </authorList>
    </citation>
    <scope>NUCLEOTIDE SEQUENCE [LARGE SCALE GENOMIC DNA]</scope>
    <source>
        <strain evidence="2 5">LF13</strain>
    </source>
</reference>
<dbReference type="EMBL" id="CP018099">
    <property type="protein sequence ID" value="APF19844.1"/>
    <property type="molecule type" value="Genomic_DNA"/>
</dbReference>
<dbReference type="CDD" id="cd02222">
    <property type="entry name" value="cupin_TM1459-like"/>
    <property type="match status" value="1"/>
</dbReference>
<evidence type="ECO:0000313" key="3">
    <source>
        <dbReference type="EMBL" id="EHO39940.1"/>
    </source>
</evidence>
<protein>
    <submittedName>
        <fullName evidence="3">Cupin 2 conserved barrel domain protein</fullName>
    </submittedName>
    <submittedName>
        <fullName evidence="2">Cupin domain protein</fullName>
    </submittedName>
</protein>
<dbReference type="SUPFAM" id="SSF51182">
    <property type="entry name" value="RmlC-like cupins"/>
    <property type="match status" value="1"/>
</dbReference>
<dbReference type="PANTHER" id="PTHR37694:SF1">
    <property type="entry name" value="SLR8022 PROTEIN"/>
    <property type="match status" value="1"/>
</dbReference>
<evidence type="ECO:0000313" key="2">
    <source>
        <dbReference type="EMBL" id="APF19844.1"/>
    </source>
</evidence>
<dbReference type="EMBL" id="CM001402">
    <property type="protein sequence ID" value="EHO39940.1"/>
    <property type="molecule type" value="Genomic_DNA"/>
</dbReference>
<dbReference type="eggNOG" id="COG1917">
    <property type="taxonomic scope" value="Bacteria"/>
</dbReference>
<name>H1XPL9_CALAY</name>
<dbReference type="Proteomes" id="UP000004671">
    <property type="component" value="Chromosome"/>
</dbReference>
<dbReference type="Pfam" id="PF07883">
    <property type="entry name" value="Cupin_2"/>
    <property type="match status" value="1"/>
</dbReference>
<dbReference type="InterPro" id="IPR011051">
    <property type="entry name" value="RmlC_Cupin_sf"/>
</dbReference>
<dbReference type="InParanoid" id="H1XPL9"/>